<dbReference type="Pfam" id="PF04542">
    <property type="entry name" value="Sigma70_r2"/>
    <property type="match status" value="1"/>
</dbReference>
<dbReference type="InterPro" id="IPR039425">
    <property type="entry name" value="RNA_pol_sigma-70-like"/>
</dbReference>
<dbReference type="InterPro" id="IPR013325">
    <property type="entry name" value="RNA_pol_sigma_r2"/>
</dbReference>
<protein>
    <submittedName>
        <fullName evidence="8">RNA polymerase sigma-70 factor (ECF subfamily)</fullName>
    </submittedName>
</protein>
<evidence type="ECO:0000259" key="7">
    <source>
        <dbReference type="Pfam" id="PF08281"/>
    </source>
</evidence>
<dbReference type="Pfam" id="PF08281">
    <property type="entry name" value="Sigma70_r4_2"/>
    <property type="match status" value="1"/>
</dbReference>
<dbReference type="CDD" id="cd06171">
    <property type="entry name" value="Sigma70_r4"/>
    <property type="match status" value="1"/>
</dbReference>
<dbReference type="SUPFAM" id="SSF88659">
    <property type="entry name" value="Sigma3 and sigma4 domains of RNA polymerase sigma factors"/>
    <property type="match status" value="1"/>
</dbReference>
<keyword evidence="2" id="KW-0805">Transcription regulation</keyword>
<dbReference type="AlphaFoldDB" id="A0A840DEG8"/>
<proteinExistence type="inferred from homology"/>
<dbReference type="InterPro" id="IPR013249">
    <property type="entry name" value="RNA_pol_sigma70_r4_t2"/>
</dbReference>
<dbReference type="GO" id="GO:0003677">
    <property type="term" value="F:DNA binding"/>
    <property type="evidence" value="ECO:0007669"/>
    <property type="project" value="InterPro"/>
</dbReference>
<dbReference type="PANTHER" id="PTHR43133:SF46">
    <property type="entry name" value="RNA POLYMERASE SIGMA-70 FACTOR ECF SUBFAMILY"/>
    <property type="match status" value="1"/>
</dbReference>
<dbReference type="NCBIfam" id="TIGR02985">
    <property type="entry name" value="Sig70_bacteroi1"/>
    <property type="match status" value="1"/>
</dbReference>
<accession>A0A840DEG8</accession>
<dbReference type="InterPro" id="IPR013324">
    <property type="entry name" value="RNA_pol_sigma_r3/r4-like"/>
</dbReference>
<keyword evidence="4" id="KW-0804">Transcription</keyword>
<feature type="compositionally biased region" description="Basic and acidic residues" evidence="5">
    <location>
        <begin position="86"/>
        <end position="104"/>
    </location>
</feature>
<dbReference type="RefSeq" id="WP_013060713.1">
    <property type="nucleotide sequence ID" value="NZ_CALTRV010000010.1"/>
</dbReference>
<dbReference type="GO" id="GO:0006352">
    <property type="term" value="P:DNA-templated transcription initiation"/>
    <property type="evidence" value="ECO:0007669"/>
    <property type="project" value="InterPro"/>
</dbReference>
<dbReference type="Proteomes" id="UP001155057">
    <property type="component" value="Unassembled WGS sequence"/>
</dbReference>
<evidence type="ECO:0000313" key="10">
    <source>
        <dbReference type="EMBL" id="MCS4158871.1"/>
    </source>
</evidence>
<evidence type="ECO:0000256" key="2">
    <source>
        <dbReference type="ARBA" id="ARBA00023015"/>
    </source>
</evidence>
<evidence type="ECO:0000313" key="8">
    <source>
        <dbReference type="EMBL" id="MCS3711443.1"/>
    </source>
</evidence>
<dbReference type="EMBL" id="JANUBF010000038">
    <property type="protein sequence ID" value="MCS4038106.1"/>
    <property type="molecule type" value="Genomic_DNA"/>
</dbReference>
<dbReference type="Gene3D" id="1.10.1740.10">
    <property type="match status" value="1"/>
</dbReference>
<dbReference type="Proteomes" id="UP001155040">
    <property type="component" value="Unassembled WGS sequence"/>
</dbReference>
<dbReference type="SUPFAM" id="SSF88946">
    <property type="entry name" value="Sigma2 domain of RNA polymerase sigma factors"/>
    <property type="match status" value="1"/>
</dbReference>
<dbReference type="Gene3D" id="1.10.10.10">
    <property type="entry name" value="Winged helix-like DNA-binding domain superfamily/Winged helix DNA-binding domain"/>
    <property type="match status" value="1"/>
</dbReference>
<dbReference type="EMBL" id="JANTZM010000015">
    <property type="protein sequence ID" value="MCS4158871.1"/>
    <property type="molecule type" value="Genomic_DNA"/>
</dbReference>
<gene>
    <name evidence="8" type="ORF">GGP61_003076</name>
    <name evidence="10" type="ORF">GGP99_002854</name>
    <name evidence="9" type="ORF">GGQ01_003196</name>
</gene>
<evidence type="ECO:0000256" key="1">
    <source>
        <dbReference type="ARBA" id="ARBA00010641"/>
    </source>
</evidence>
<dbReference type="InterPro" id="IPR014284">
    <property type="entry name" value="RNA_pol_sigma-70_dom"/>
</dbReference>
<feature type="domain" description="RNA polymerase sigma factor 70 region 4 type 2" evidence="7">
    <location>
        <begin position="126"/>
        <end position="177"/>
    </location>
</feature>
<sequence>MPDTPPFEEWCRRLKASDREAYAALFDAMYEPVFRYVRSITSSAEAAQDVAQDTFIRLWEARESLSPSQSLEAYLYRIARNRAYNHERNRRTRDEKEPAVRDKTAAQPASPARPDDQADADQLEDRLWQWIGELTGRQREALVLTRFEGLSHEEAADVMGISPRTVNNHIVRALKHLRGRVNDYEPDLLGRDEQ</sequence>
<dbReference type="NCBIfam" id="TIGR02937">
    <property type="entry name" value="sigma70-ECF"/>
    <property type="match status" value="1"/>
</dbReference>
<evidence type="ECO:0000256" key="3">
    <source>
        <dbReference type="ARBA" id="ARBA00023082"/>
    </source>
</evidence>
<feature type="domain" description="RNA polymerase sigma-70 region 2" evidence="6">
    <location>
        <begin position="25"/>
        <end position="91"/>
    </location>
</feature>
<evidence type="ECO:0000259" key="6">
    <source>
        <dbReference type="Pfam" id="PF04542"/>
    </source>
</evidence>
<dbReference type="Proteomes" id="UP001155110">
    <property type="component" value="Unassembled WGS sequence"/>
</dbReference>
<name>A0A840DEG8_9BACT</name>
<comment type="caution">
    <text evidence="8">The sequence shown here is derived from an EMBL/GenBank/DDBJ whole genome shotgun (WGS) entry which is preliminary data.</text>
</comment>
<evidence type="ECO:0000313" key="11">
    <source>
        <dbReference type="Proteomes" id="UP001155057"/>
    </source>
</evidence>
<dbReference type="EMBL" id="JANUAE010000014">
    <property type="protein sequence ID" value="MCS3711443.1"/>
    <property type="molecule type" value="Genomic_DNA"/>
</dbReference>
<evidence type="ECO:0000256" key="5">
    <source>
        <dbReference type="SAM" id="MobiDB-lite"/>
    </source>
</evidence>
<dbReference type="InterPro" id="IPR014327">
    <property type="entry name" value="RNA_pol_sigma70_bacteroid"/>
</dbReference>
<reference evidence="8" key="1">
    <citation type="submission" date="2022-08" db="EMBL/GenBank/DDBJ databases">
        <title>Genomic Encyclopedia of Type Strains, Phase V (KMG-V): Genome sequencing to study the core and pangenomes of soil and plant-associated prokaryotes.</title>
        <authorList>
            <person name="Whitman W."/>
        </authorList>
    </citation>
    <scope>NUCLEOTIDE SEQUENCE</scope>
    <source>
        <strain evidence="10">SP3002</strain>
        <strain evidence="9">SP3012</strain>
        <strain evidence="8">SP3049</strain>
    </source>
</reference>
<dbReference type="InterPro" id="IPR007627">
    <property type="entry name" value="RNA_pol_sigma70_r2"/>
</dbReference>
<dbReference type="InterPro" id="IPR036388">
    <property type="entry name" value="WH-like_DNA-bd_sf"/>
</dbReference>
<evidence type="ECO:0000256" key="4">
    <source>
        <dbReference type="ARBA" id="ARBA00023163"/>
    </source>
</evidence>
<organism evidence="8 11">
    <name type="scientific">Salinibacter ruber</name>
    <dbReference type="NCBI Taxonomy" id="146919"/>
    <lineage>
        <taxon>Bacteria</taxon>
        <taxon>Pseudomonadati</taxon>
        <taxon>Rhodothermota</taxon>
        <taxon>Rhodothermia</taxon>
        <taxon>Rhodothermales</taxon>
        <taxon>Salinibacteraceae</taxon>
        <taxon>Salinibacter</taxon>
    </lineage>
</organism>
<evidence type="ECO:0000313" key="9">
    <source>
        <dbReference type="EMBL" id="MCS4038106.1"/>
    </source>
</evidence>
<dbReference type="PANTHER" id="PTHR43133">
    <property type="entry name" value="RNA POLYMERASE ECF-TYPE SIGMA FACTO"/>
    <property type="match status" value="1"/>
</dbReference>
<comment type="similarity">
    <text evidence="1">Belongs to the sigma-70 factor family. ECF subfamily.</text>
</comment>
<keyword evidence="3" id="KW-0731">Sigma factor</keyword>
<dbReference type="GO" id="GO:0016987">
    <property type="term" value="F:sigma factor activity"/>
    <property type="evidence" value="ECO:0007669"/>
    <property type="project" value="UniProtKB-KW"/>
</dbReference>
<feature type="region of interest" description="Disordered" evidence="5">
    <location>
        <begin position="86"/>
        <end position="119"/>
    </location>
</feature>